<proteinExistence type="predicted"/>
<feature type="transmembrane region" description="Helical" evidence="3">
    <location>
        <begin position="62"/>
        <end position="86"/>
    </location>
</feature>
<evidence type="ECO:0000259" key="4">
    <source>
        <dbReference type="SMART" id="SM00331"/>
    </source>
</evidence>
<dbReference type="PANTHER" id="PTHR43156:SF2">
    <property type="entry name" value="STAGE II SPORULATION PROTEIN E"/>
    <property type="match status" value="1"/>
</dbReference>
<dbReference type="OrthoDB" id="9763484at2"/>
<feature type="transmembrane region" description="Helical" evidence="3">
    <location>
        <begin position="193"/>
        <end position="216"/>
    </location>
</feature>
<evidence type="ECO:0000256" key="2">
    <source>
        <dbReference type="SAM" id="Coils"/>
    </source>
</evidence>
<dbReference type="InterPro" id="IPR001932">
    <property type="entry name" value="PPM-type_phosphatase-like_dom"/>
</dbReference>
<dbReference type="Proteomes" id="UP000253426">
    <property type="component" value="Unassembled WGS sequence"/>
</dbReference>
<evidence type="ECO:0000256" key="3">
    <source>
        <dbReference type="SAM" id="Phobius"/>
    </source>
</evidence>
<keyword evidence="2" id="KW-0175">Coiled coil</keyword>
<keyword evidence="3" id="KW-0472">Membrane</keyword>
<feature type="transmembrane region" description="Helical" evidence="3">
    <location>
        <begin position="140"/>
        <end position="158"/>
    </location>
</feature>
<sequence length="595" mass="64520">MAGTDASSSSDESGLGTRVPALPRLYFRIAFAGALFTVTLSFLTLAAWMGGWPLLASVRARYIPMAPSTALCFALLGGSLMVRLFASRQGLRVVSVVAAALVSCIAVMKVIEFSTGWRFGLEELLVRSPEMFGSVPTGRMSPVTAGNFLLGGVALLLATLRPGTWAAGITAFGMTLVSLVVLLGYWYGTPLLYGGTIIPVALTTATAFLCFGIALLASLGPEGWPLNQLVGSSTRALLLRSFLPMTVAAVLIDGAVRNWVLTNYHVNPVLLSALAALSVAVLLGYVIARVAALVGGRLDRAEVERNQAQEELCALNEQLEVRVIKRTQELREKNEQMEQELNMARELQLAMLPQKFPRVPPDCAKGESALKFFSFYFPTGGVSGDYFDVMPISDNAVGIFICDVMGHGVRAALVTAMMRALVGEEISRARDPGDLLARINRAMIGSLKQTGSTMFATAFYLVADVERGEVLYANAGHPQPLRLNRRTRRVHSMGNGNGHAGRALGLFEDATYETRREDISAGDFFMLFTDGLFEVENPSGDLFSHERLAEVVEHRSHESPHDLLHRVLGDVRDFSQHAEFDDDVCLIGMEVRRAG</sequence>
<dbReference type="PANTHER" id="PTHR43156">
    <property type="entry name" value="STAGE II SPORULATION PROTEIN E-RELATED"/>
    <property type="match status" value="1"/>
</dbReference>
<feature type="transmembrane region" description="Helical" evidence="3">
    <location>
        <begin position="25"/>
        <end position="50"/>
    </location>
</feature>
<dbReference type="InterPro" id="IPR036457">
    <property type="entry name" value="PPM-type-like_dom_sf"/>
</dbReference>
<keyword evidence="1" id="KW-0378">Hydrolase</keyword>
<dbReference type="Gene3D" id="3.60.40.10">
    <property type="entry name" value="PPM-type phosphatase domain"/>
    <property type="match status" value="1"/>
</dbReference>
<keyword evidence="6" id="KW-1185">Reference proteome</keyword>
<feature type="transmembrane region" description="Helical" evidence="3">
    <location>
        <begin position="165"/>
        <end position="187"/>
    </location>
</feature>
<name>A0A366HRR5_9BACT</name>
<feature type="domain" description="PPM-type phosphatase" evidence="4">
    <location>
        <begin position="367"/>
        <end position="591"/>
    </location>
</feature>
<gene>
    <name evidence="5" type="ORF">DES53_102761</name>
</gene>
<dbReference type="EMBL" id="QNRR01000002">
    <property type="protein sequence ID" value="RBP46370.1"/>
    <property type="molecule type" value="Genomic_DNA"/>
</dbReference>
<dbReference type="SUPFAM" id="SSF81606">
    <property type="entry name" value="PP2C-like"/>
    <property type="match status" value="1"/>
</dbReference>
<dbReference type="GO" id="GO:0016791">
    <property type="term" value="F:phosphatase activity"/>
    <property type="evidence" value="ECO:0007669"/>
    <property type="project" value="TreeGrafter"/>
</dbReference>
<evidence type="ECO:0000313" key="5">
    <source>
        <dbReference type="EMBL" id="RBP46370.1"/>
    </source>
</evidence>
<accession>A0A366HRR5</accession>
<keyword evidence="3" id="KW-1133">Transmembrane helix</keyword>
<organism evidence="5 6">
    <name type="scientific">Roseimicrobium gellanilyticum</name>
    <dbReference type="NCBI Taxonomy" id="748857"/>
    <lineage>
        <taxon>Bacteria</taxon>
        <taxon>Pseudomonadati</taxon>
        <taxon>Verrucomicrobiota</taxon>
        <taxon>Verrucomicrobiia</taxon>
        <taxon>Verrucomicrobiales</taxon>
        <taxon>Verrucomicrobiaceae</taxon>
        <taxon>Roseimicrobium</taxon>
    </lineage>
</organism>
<reference evidence="5 6" key="1">
    <citation type="submission" date="2018-06" db="EMBL/GenBank/DDBJ databases">
        <title>Genomic Encyclopedia of Type Strains, Phase IV (KMG-IV): sequencing the most valuable type-strain genomes for metagenomic binning, comparative biology and taxonomic classification.</title>
        <authorList>
            <person name="Goeker M."/>
        </authorList>
    </citation>
    <scope>NUCLEOTIDE SEQUENCE [LARGE SCALE GENOMIC DNA]</scope>
    <source>
        <strain evidence="5 6">DSM 25532</strain>
    </source>
</reference>
<dbReference type="InterPro" id="IPR052016">
    <property type="entry name" value="Bact_Sigma-Reg"/>
</dbReference>
<feature type="transmembrane region" description="Helical" evidence="3">
    <location>
        <begin position="268"/>
        <end position="288"/>
    </location>
</feature>
<feature type="transmembrane region" description="Helical" evidence="3">
    <location>
        <begin position="93"/>
        <end position="111"/>
    </location>
</feature>
<feature type="coiled-coil region" evidence="2">
    <location>
        <begin position="298"/>
        <end position="350"/>
    </location>
</feature>
<dbReference type="SMART" id="SM00331">
    <property type="entry name" value="PP2C_SIG"/>
    <property type="match status" value="1"/>
</dbReference>
<dbReference type="AlphaFoldDB" id="A0A366HRR5"/>
<protein>
    <submittedName>
        <fullName evidence="5">Serine phosphatase RsbU (Regulator of sigma subunit)</fullName>
    </submittedName>
</protein>
<dbReference type="Pfam" id="PF07228">
    <property type="entry name" value="SpoIIE"/>
    <property type="match status" value="1"/>
</dbReference>
<keyword evidence="3" id="KW-0812">Transmembrane</keyword>
<dbReference type="RefSeq" id="WP_113957890.1">
    <property type="nucleotide sequence ID" value="NZ_QNRR01000002.1"/>
</dbReference>
<evidence type="ECO:0000313" key="6">
    <source>
        <dbReference type="Proteomes" id="UP000253426"/>
    </source>
</evidence>
<comment type="caution">
    <text evidence="5">The sequence shown here is derived from an EMBL/GenBank/DDBJ whole genome shotgun (WGS) entry which is preliminary data.</text>
</comment>
<evidence type="ECO:0000256" key="1">
    <source>
        <dbReference type="ARBA" id="ARBA00022801"/>
    </source>
</evidence>